<evidence type="ECO:0000256" key="5">
    <source>
        <dbReference type="ARBA" id="ARBA00022840"/>
    </source>
</evidence>
<evidence type="ECO:0000256" key="6">
    <source>
        <dbReference type="ARBA" id="ARBA00023157"/>
    </source>
</evidence>
<feature type="domain" description="FZ" evidence="9">
    <location>
        <begin position="18"/>
        <end position="193"/>
    </location>
</feature>
<keyword evidence="8" id="KW-0812">Transmembrane</keyword>
<feature type="domain" description="FZ" evidence="9">
    <location>
        <begin position="595"/>
        <end position="740"/>
    </location>
</feature>
<evidence type="ECO:0000256" key="7">
    <source>
        <dbReference type="PROSITE-ProRule" id="PRU00121"/>
    </source>
</evidence>
<dbReference type="PROSITE" id="PS50070">
    <property type="entry name" value="KRINGLE_2"/>
    <property type="match status" value="3"/>
</dbReference>
<dbReference type="InterPro" id="IPR036790">
    <property type="entry name" value="Frizzled_dom_sf"/>
</dbReference>
<evidence type="ECO:0000313" key="11">
    <source>
        <dbReference type="EMBL" id="CAH3138823.1"/>
    </source>
</evidence>
<dbReference type="CDD" id="cd00108">
    <property type="entry name" value="KR"/>
    <property type="match status" value="3"/>
</dbReference>
<feature type="domain" description="Kringle" evidence="10">
    <location>
        <begin position="483"/>
        <end position="563"/>
    </location>
</feature>
<comment type="caution">
    <text evidence="11">The sequence shown here is derived from an EMBL/GenBank/DDBJ whole genome shotgun (WGS) entry which is preliminary data.</text>
</comment>
<dbReference type="PROSITE" id="PS50038">
    <property type="entry name" value="FZ"/>
    <property type="match status" value="3"/>
</dbReference>
<evidence type="ECO:0000256" key="2">
    <source>
        <dbReference type="ARBA" id="ARBA00022553"/>
    </source>
</evidence>
<dbReference type="InterPro" id="IPR038178">
    <property type="entry name" value="Kringle_sf"/>
</dbReference>
<protein>
    <submittedName>
        <fullName evidence="11">Uncharacterized protein</fullName>
    </submittedName>
</protein>
<feature type="transmembrane region" description="Helical" evidence="8">
    <location>
        <begin position="913"/>
        <end position="943"/>
    </location>
</feature>
<dbReference type="SMART" id="SM00209">
    <property type="entry name" value="TSP1"/>
    <property type="match status" value="1"/>
</dbReference>
<dbReference type="SUPFAM" id="SSF57440">
    <property type="entry name" value="Kringle-like"/>
    <property type="match status" value="3"/>
</dbReference>
<gene>
    <name evidence="11" type="ORF">PLOB_00040326</name>
</gene>
<feature type="domain" description="Kringle" evidence="10">
    <location>
        <begin position="210"/>
        <end position="290"/>
    </location>
</feature>
<reference evidence="11 12" key="1">
    <citation type="submission" date="2022-05" db="EMBL/GenBank/DDBJ databases">
        <authorList>
            <consortium name="Genoscope - CEA"/>
            <person name="William W."/>
        </authorList>
    </citation>
    <scope>NUCLEOTIDE SEQUENCE [LARGE SCALE GENOMIC DNA]</scope>
</reference>
<dbReference type="Pfam" id="PF00090">
    <property type="entry name" value="TSP_1"/>
    <property type="match status" value="1"/>
</dbReference>
<dbReference type="InterPro" id="IPR036383">
    <property type="entry name" value="TSP1_rpt_sf"/>
</dbReference>
<comment type="subcellular location">
    <subcellularLocation>
        <location evidence="1">Membrane</location>
        <topology evidence="1">Single-pass type I membrane protein</topology>
    </subcellularLocation>
</comment>
<feature type="domain" description="FZ" evidence="9">
    <location>
        <begin position="320"/>
        <end position="470"/>
    </location>
</feature>
<dbReference type="PROSITE" id="PS50092">
    <property type="entry name" value="TSP1"/>
    <property type="match status" value="1"/>
</dbReference>
<keyword evidence="6" id="KW-1015">Disulfide bond</keyword>
<keyword evidence="2" id="KW-0597">Phosphoprotein</keyword>
<dbReference type="SUPFAM" id="SSF82895">
    <property type="entry name" value="TSP-1 type 1 repeat"/>
    <property type="match status" value="1"/>
</dbReference>
<organism evidence="11 12">
    <name type="scientific">Porites lobata</name>
    <dbReference type="NCBI Taxonomy" id="104759"/>
    <lineage>
        <taxon>Eukaryota</taxon>
        <taxon>Metazoa</taxon>
        <taxon>Cnidaria</taxon>
        <taxon>Anthozoa</taxon>
        <taxon>Hexacorallia</taxon>
        <taxon>Scleractinia</taxon>
        <taxon>Fungiina</taxon>
        <taxon>Poritidae</taxon>
        <taxon>Porites</taxon>
    </lineage>
</organism>
<evidence type="ECO:0000256" key="4">
    <source>
        <dbReference type="ARBA" id="ARBA00022741"/>
    </source>
</evidence>
<evidence type="ECO:0000256" key="8">
    <source>
        <dbReference type="SAM" id="Phobius"/>
    </source>
</evidence>
<keyword evidence="12" id="KW-1185">Reference proteome</keyword>
<keyword evidence="5" id="KW-0067">ATP-binding</keyword>
<evidence type="ECO:0000256" key="3">
    <source>
        <dbReference type="ARBA" id="ARBA00022572"/>
    </source>
</evidence>
<proteinExistence type="predicted"/>
<sequence>MSYLFRNHRCVRAVNRTLRRKYCHPYSAHGQRGNKKTGKDVKPEVCRSILGDELLFATPAEQEWRENLFVTYSIRFSRKRRNQTMPDFPGQLLNKTCWRLIRHMYCKFLLPKCDLTSSKPRPQPICKEACQKFNDRCQKDWGKVLKIYQSKYQLISWGVQSVVSGGMQRGTSLMWCKGLPKRNGPDAPECYYPEILKGKHKADPLPTTETCFYGDGQSYRGNVSVTQSGYKCQRWSSQCPHRHYRTPKTFPELKKVGNACRNPGGQAPHGPWCYTTNSTVRWEYCRVDKCGSQEGNGVFCGILYTPSNNTCVPAHPVPHRDTAKCQPYHRTTNGYCSKIIGSRLVHGSIANQREKEQRLKDFVTAKVALQTMLGFHIPKTCLNAVDLIYCNHYFPDCDNTSAIFLPRLICRETCELLVKLYCKREWLKAQEFNKVLSASSFGEQVKRFDLLNCTKLPKRDGGKIPECFYPREPLEGIFCSTGSCYHGDGQSYRGNVAETLSGFTCQSWSSQCPHRHYRTPNNFPELENAGNACRNPGGQAPYGPWCYTTNRKVRWEYCYIEKCDGRIKKTHGNGIFTETNKPSNSCVPAHSLPTTLTTECHPYIYSGSGICSDLLGDHLIYGSESKQERMEKLLANFEFARAYLLAKDDMSDKCLRAVELIYCNHYFQRCDSTSSRIRSRPVCREACEIMVQQHCRAEYPRAREINKMSQGRSDYGYFDLINCTILPKRDGGTIPECYFPQEFKGMIKNKSREEESDSCSFGNGQSYRGNISVTQSGHTCQSWSSQCPHRHHRTPNKFPELENAGSACRNPGGQAPLGPWCYTTNPSVRWEYCNVPVCSPEDAKLSAWSAFSACSVSCGGGIRKRTRECTRQRFGGKNCSTVGPLTEQVPCNVHNCSGIAQEDRKRQEMSPTYLGLTLTEIIIVSATGSVLLFVAVVLGVMLFRRHRGRKLKDPDEHDITPYATIHISGIRVGQNVENNCYGQAGMYENPLITLPFYARIPPRDSPSRLLRKFRNSPYENINQLGRPFANPLEYLFFQPRYENEADDGPCDVLILKPGYDKLRPGIRRKTLENPAPFKRSISGGVDKSGMPVYDSIIQDACGIPVHDSVIRETELSCRKIDSTESNLDEIGTILEIDSCDECSQADTQDSGDEHGDDAVSVQDDDLRCLGTDCDAQLRPLGSSSAKEAGTSRSQAALHMQDQTGLFGFYNSNLTQDHDA</sequence>
<keyword evidence="4" id="KW-0547">Nucleotide-binding</keyword>
<dbReference type="SUPFAM" id="SSF63501">
    <property type="entry name" value="Frizzled cysteine-rich domain"/>
    <property type="match status" value="1"/>
</dbReference>
<dbReference type="Pfam" id="PF01392">
    <property type="entry name" value="Fz"/>
    <property type="match status" value="3"/>
</dbReference>
<dbReference type="InterPro" id="IPR050759">
    <property type="entry name" value="Serine_protease_kringle"/>
</dbReference>
<dbReference type="Proteomes" id="UP001159405">
    <property type="component" value="Unassembled WGS sequence"/>
</dbReference>
<evidence type="ECO:0000259" key="10">
    <source>
        <dbReference type="PROSITE" id="PS50070"/>
    </source>
</evidence>
<dbReference type="Gene3D" id="2.20.100.10">
    <property type="entry name" value="Thrombospondin type-1 (TSP1) repeat"/>
    <property type="match status" value="1"/>
</dbReference>
<comment type="caution">
    <text evidence="7">Lacks conserved residue(s) required for the propagation of feature annotation.</text>
</comment>
<dbReference type="Pfam" id="PF00051">
    <property type="entry name" value="Kringle"/>
    <property type="match status" value="3"/>
</dbReference>
<dbReference type="InterPro" id="IPR000001">
    <property type="entry name" value="Kringle"/>
</dbReference>
<dbReference type="InterPro" id="IPR000884">
    <property type="entry name" value="TSP1_rpt"/>
</dbReference>
<dbReference type="PANTHER" id="PTHR24261:SF7">
    <property type="entry name" value="KRINGLE DOMAIN-CONTAINING PROTEIN"/>
    <property type="match status" value="1"/>
</dbReference>
<feature type="domain" description="Kringle" evidence="10">
    <location>
        <begin position="758"/>
        <end position="838"/>
    </location>
</feature>
<keyword evidence="8" id="KW-1133">Transmembrane helix</keyword>
<name>A0ABN8P9I9_9CNID</name>
<dbReference type="SMART" id="SM00130">
    <property type="entry name" value="KR"/>
    <property type="match status" value="3"/>
</dbReference>
<keyword evidence="8" id="KW-0472">Membrane</keyword>
<keyword evidence="3 7" id="KW-0420">Kringle</keyword>
<evidence type="ECO:0000256" key="1">
    <source>
        <dbReference type="ARBA" id="ARBA00004479"/>
    </source>
</evidence>
<accession>A0ABN8P9I9</accession>
<dbReference type="Gene3D" id="1.10.2000.10">
    <property type="entry name" value="Frizzled cysteine-rich domain"/>
    <property type="match status" value="3"/>
</dbReference>
<dbReference type="PRINTS" id="PR00018">
    <property type="entry name" value="KRINGLE"/>
</dbReference>
<dbReference type="EMBL" id="CALNXK010000061">
    <property type="protein sequence ID" value="CAH3138823.1"/>
    <property type="molecule type" value="Genomic_DNA"/>
</dbReference>
<dbReference type="InterPro" id="IPR020067">
    <property type="entry name" value="Frizzled_dom"/>
</dbReference>
<dbReference type="Gene3D" id="2.40.20.10">
    <property type="entry name" value="Plasminogen Kringle 4"/>
    <property type="match status" value="3"/>
</dbReference>
<dbReference type="PANTHER" id="PTHR24261">
    <property type="entry name" value="PLASMINOGEN-RELATED"/>
    <property type="match status" value="1"/>
</dbReference>
<evidence type="ECO:0000313" key="12">
    <source>
        <dbReference type="Proteomes" id="UP001159405"/>
    </source>
</evidence>
<evidence type="ECO:0000259" key="9">
    <source>
        <dbReference type="PROSITE" id="PS50038"/>
    </source>
</evidence>
<dbReference type="InterPro" id="IPR013806">
    <property type="entry name" value="Kringle-like"/>
</dbReference>